<name>A0A7V6DQL7_9BACT</name>
<evidence type="ECO:0000313" key="1">
    <source>
        <dbReference type="EMBL" id="HHS30261.1"/>
    </source>
</evidence>
<comment type="caution">
    <text evidence="1">The sequence shown here is derived from an EMBL/GenBank/DDBJ whole genome shotgun (WGS) entry which is preliminary data.</text>
</comment>
<dbReference type="EMBL" id="DTGR01000175">
    <property type="protein sequence ID" value="HHS30261.1"/>
    <property type="molecule type" value="Genomic_DNA"/>
</dbReference>
<protein>
    <submittedName>
        <fullName evidence="1">Uncharacterized protein</fullName>
    </submittedName>
</protein>
<sequence length="275" mass="30456">MRFKTLGDLTRPAPRKLKLAALPDQVTITDYARAKAFLVNELVRRVHHAAYEWYGFTLGERGNPAVIVDVGLPGNDENKENYTSISPERIASYQETLPSWLVINGWLHSHGALDHHDFSVVDKANQATVLDYVTSLLMVPVAQKEVIIEDLALRVMGEETVPATSPKAKGEGQASPASVTLLTDVPVGKARLLETVYGGFCYAIVIGDAGWTQQEIHYKSRGILTGETQMSRRQADLIVVKSGKFLTPSDQEALEEMVKERLRPVAYTLEKLERG</sequence>
<gene>
    <name evidence="1" type="ORF">ENV52_11245</name>
</gene>
<accession>A0A7V6DQL7</accession>
<dbReference type="AlphaFoldDB" id="A0A7V6DQL7"/>
<organism evidence="1">
    <name type="scientific">Desulfobacca acetoxidans</name>
    <dbReference type="NCBI Taxonomy" id="60893"/>
    <lineage>
        <taxon>Bacteria</taxon>
        <taxon>Pseudomonadati</taxon>
        <taxon>Thermodesulfobacteriota</taxon>
        <taxon>Desulfobaccia</taxon>
        <taxon>Desulfobaccales</taxon>
        <taxon>Desulfobaccaceae</taxon>
        <taxon>Desulfobacca</taxon>
    </lineage>
</organism>
<proteinExistence type="predicted"/>
<reference evidence="1" key="1">
    <citation type="journal article" date="2020" name="mSystems">
        <title>Genome- and Community-Level Interaction Insights into Carbon Utilization and Element Cycling Functions of Hydrothermarchaeota in Hydrothermal Sediment.</title>
        <authorList>
            <person name="Zhou Z."/>
            <person name="Liu Y."/>
            <person name="Xu W."/>
            <person name="Pan J."/>
            <person name="Luo Z.H."/>
            <person name="Li M."/>
        </authorList>
    </citation>
    <scope>NUCLEOTIDE SEQUENCE [LARGE SCALE GENOMIC DNA]</scope>
    <source>
        <strain evidence="1">SpSt-767</strain>
    </source>
</reference>